<proteinExistence type="predicted"/>
<comment type="caution">
    <text evidence="1">The sequence shown here is derived from an EMBL/GenBank/DDBJ whole genome shotgun (WGS) entry which is preliminary data.</text>
</comment>
<dbReference type="VEuPathDB" id="GiardiaDB:DHA2_150635"/>
<dbReference type="AlphaFoldDB" id="V6THC2"/>
<reference evidence="1 2" key="2">
    <citation type="journal article" date="2013" name="Genome Biol. Evol.">
        <title>Genome sequencing of Giardia lamblia genotypes A2 and B isolates (DH and GS) and comparative analysis with the genomes of genotypes A1 and E (WB and Pig).</title>
        <authorList>
            <person name="Adam R.D."/>
            <person name="Dahlstrom E.W."/>
            <person name="Martens C.A."/>
            <person name="Bruno D.P."/>
            <person name="Barbian K.D."/>
            <person name="Ricklefs S.M."/>
            <person name="Hernandez M.M."/>
            <person name="Narla N.P."/>
            <person name="Patel R.B."/>
            <person name="Porcella S.F."/>
            <person name="Nash T.E."/>
        </authorList>
    </citation>
    <scope>NUCLEOTIDE SEQUENCE [LARGE SCALE GENOMIC DNA]</scope>
    <source>
        <strain evidence="1 2">DH</strain>
    </source>
</reference>
<organism evidence="1 2">
    <name type="scientific">Giardia intestinalis</name>
    <name type="common">Giardia lamblia</name>
    <dbReference type="NCBI Taxonomy" id="5741"/>
    <lineage>
        <taxon>Eukaryota</taxon>
        <taxon>Metamonada</taxon>
        <taxon>Diplomonadida</taxon>
        <taxon>Hexamitidae</taxon>
        <taxon>Giardiinae</taxon>
        <taxon>Giardia</taxon>
    </lineage>
</organism>
<accession>V6THC2</accession>
<dbReference type="EMBL" id="AHGT01000014">
    <property type="protein sequence ID" value="ESU38363.1"/>
    <property type="molecule type" value="Genomic_DNA"/>
</dbReference>
<evidence type="ECO:0000313" key="2">
    <source>
        <dbReference type="Proteomes" id="UP000018320"/>
    </source>
</evidence>
<protein>
    <submittedName>
        <fullName evidence="1">ATPase involved in DNA repair</fullName>
    </submittedName>
</protein>
<name>V6THC2_GIAIN</name>
<gene>
    <name evidence="1" type="ORF">DHA2_150635</name>
</gene>
<reference evidence="2" key="1">
    <citation type="submission" date="2012-02" db="EMBL/GenBank/DDBJ databases">
        <title>Genome sequencing of Giardia lamblia Genotypes A2 and B isolates (DH and GS) and comparative analysis with the genomes of Genotypes A1 and E (WB and Pig).</title>
        <authorList>
            <person name="Adam R."/>
            <person name="Dahlstrom E."/>
            <person name="Martens C."/>
            <person name="Bruno D."/>
            <person name="Barbian K."/>
            <person name="Porcella S.F."/>
            <person name="Nash T."/>
        </authorList>
    </citation>
    <scope>NUCLEOTIDE SEQUENCE</scope>
    <source>
        <strain evidence="2">DH</strain>
    </source>
</reference>
<dbReference type="Proteomes" id="UP000018320">
    <property type="component" value="Unassembled WGS sequence"/>
</dbReference>
<sequence length="49" mass="5366">MFTNFISSCCLVAKQSKMILHVTTCIADSQDQFLKATVVSMALSSTHDI</sequence>
<evidence type="ECO:0000313" key="1">
    <source>
        <dbReference type="EMBL" id="ESU38363.1"/>
    </source>
</evidence>